<sequence>MSAPEEVAEPTTRVVAWRADETDPASPLVIELRRLTDTEAAALPLGEIDASALIAPTTLGALDYALFQAMRSPQTTETTNSKETNQ</sequence>
<keyword evidence="2" id="KW-1185">Reference proteome</keyword>
<dbReference type="RefSeq" id="WP_308487406.1">
    <property type="nucleotide sequence ID" value="NZ_JAVFCB010000001.1"/>
</dbReference>
<gene>
    <name evidence="1" type="ORF">RBR11_00890</name>
</gene>
<organism evidence="1 2">
    <name type="scientific">Microbacterium capsulatum</name>
    <dbReference type="NCBI Taxonomy" id="3041921"/>
    <lineage>
        <taxon>Bacteria</taxon>
        <taxon>Bacillati</taxon>
        <taxon>Actinomycetota</taxon>
        <taxon>Actinomycetes</taxon>
        <taxon>Micrococcales</taxon>
        <taxon>Microbacteriaceae</taxon>
        <taxon>Microbacterium</taxon>
    </lineage>
</organism>
<protein>
    <submittedName>
        <fullName evidence="1">Uncharacterized protein</fullName>
    </submittedName>
</protein>
<dbReference type="EMBL" id="JAVFCB010000001">
    <property type="protein sequence ID" value="MDQ4212469.1"/>
    <property type="molecule type" value="Genomic_DNA"/>
</dbReference>
<comment type="caution">
    <text evidence="1">The sequence shown here is derived from an EMBL/GenBank/DDBJ whole genome shotgun (WGS) entry which is preliminary data.</text>
</comment>
<dbReference type="Proteomes" id="UP001230289">
    <property type="component" value="Unassembled WGS sequence"/>
</dbReference>
<evidence type="ECO:0000313" key="2">
    <source>
        <dbReference type="Proteomes" id="UP001230289"/>
    </source>
</evidence>
<proteinExistence type="predicted"/>
<accession>A0ABU0XBJ9</accession>
<name>A0ABU0XBJ9_9MICO</name>
<reference evidence="1 2" key="1">
    <citation type="submission" date="2023-08" db="EMBL/GenBank/DDBJ databases">
        <title>Microbacterium sp. nov., isolated from a waste landfill.</title>
        <authorList>
            <person name="Wen W."/>
        </authorList>
    </citation>
    <scope>NUCLEOTIDE SEQUENCE [LARGE SCALE GENOMIC DNA]</scope>
    <source>
        <strain evidence="1 2">ASV81</strain>
    </source>
</reference>
<evidence type="ECO:0000313" key="1">
    <source>
        <dbReference type="EMBL" id="MDQ4212469.1"/>
    </source>
</evidence>